<evidence type="ECO:0000256" key="1">
    <source>
        <dbReference type="SAM" id="MobiDB-lite"/>
    </source>
</evidence>
<comment type="caution">
    <text evidence="2">The sequence shown here is derived from an EMBL/GenBank/DDBJ whole genome shotgun (WGS) entry which is preliminary data.</text>
</comment>
<gene>
    <name evidence="2" type="ORF">F7725_004613</name>
</gene>
<name>A0A7J5XKP1_DISMA</name>
<dbReference type="SUPFAM" id="SSF57850">
    <property type="entry name" value="RING/U-box"/>
    <property type="match status" value="1"/>
</dbReference>
<feature type="region of interest" description="Disordered" evidence="1">
    <location>
        <begin position="145"/>
        <end position="166"/>
    </location>
</feature>
<reference evidence="2 3" key="1">
    <citation type="submission" date="2020-03" db="EMBL/GenBank/DDBJ databases">
        <title>Dissostichus mawsoni Genome sequencing and assembly.</title>
        <authorList>
            <person name="Park H."/>
        </authorList>
    </citation>
    <scope>NUCLEOTIDE SEQUENCE [LARGE SCALE GENOMIC DNA]</scope>
    <source>
        <strain evidence="2">DM0001</strain>
        <tissue evidence="2">Muscle</tissue>
    </source>
</reference>
<keyword evidence="3" id="KW-1185">Reference proteome</keyword>
<protein>
    <recommendedName>
        <fullName evidence="4">RBR-type E3 ubiquitin transferase</fullName>
    </recommendedName>
</protein>
<sequence length="166" mass="18657">MCTAKTNVAFSFCWQCLEEWKGPSPYPDRCANECCISKAQEILNTCHDITFKDVKGVSGCPSVRACPTCGLLVEHNKNRCKYIGCLRCKVKFCFVCLKRYEECLDEDRLSFYFCCASGVAPRQTTITLQISVMLRGSVDPDPAGATLPVTHHGCREDTHSRREAER</sequence>
<dbReference type="OrthoDB" id="419317at2759"/>
<dbReference type="AlphaFoldDB" id="A0A7J5XKP1"/>
<evidence type="ECO:0000313" key="2">
    <source>
        <dbReference type="EMBL" id="KAF3837149.1"/>
    </source>
</evidence>
<dbReference type="Gene3D" id="1.20.120.1750">
    <property type="match status" value="1"/>
</dbReference>
<feature type="compositionally biased region" description="Basic and acidic residues" evidence="1">
    <location>
        <begin position="153"/>
        <end position="166"/>
    </location>
</feature>
<dbReference type="EMBL" id="JAAKFY010000023">
    <property type="protein sequence ID" value="KAF3837149.1"/>
    <property type="molecule type" value="Genomic_DNA"/>
</dbReference>
<accession>A0A7J5XKP1</accession>
<evidence type="ECO:0000313" key="3">
    <source>
        <dbReference type="Proteomes" id="UP000518266"/>
    </source>
</evidence>
<dbReference type="Proteomes" id="UP000518266">
    <property type="component" value="Unassembled WGS sequence"/>
</dbReference>
<evidence type="ECO:0008006" key="4">
    <source>
        <dbReference type="Google" id="ProtNLM"/>
    </source>
</evidence>
<organism evidence="2 3">
    <name type="scientific">Dissostichus mawsoni</name>
    <name type="common">Antarctic cod</name>
    <dbReference type="NCBI Taxonomy" id="36200"/>
    <lineage>
        <taxon>Eukaryota</taxon>
        <taxon>Metazoa</taxon>
        <taxon>Chordata</taxon>
        <taxon>Craniata</taxon>
        <taxon>Vertebrata</taxon>
        <taxon>Euteleostomi</taxon>
        <taxon>Actinopterygii</taxon>
        <taxon>Neopterygii</taxon>
        <taxon>Teleostei</taxon>
        <taxon>Neoteleostei</taxon>
        <taxon>Acanthomorphata</taxon>
        <taxon>Eupercaria</taxon>
        <taxon>Perciformes</taxon>
        <taxon>Notothenioidei</taxon>
        <taxon>Nototheniidae</taxon>
        <taxon>Dissostichus</taxon>
    </lineage>
</organism>
<proteinExistence type="predicted"/>